<evidence type="ECO:0000313" key="8">
    <source>
        <dbReference type="EMBL" id="BBN16408.1"/>
    </source>
</evidence>
<feature type="compositionally biased region" description="Basic and acidic residues" evidence="6">
    <location>
        <begin position="467"/>
        <end position="478"/>
    </location>
</feature>
<feature type="compositionally biased region" description="Polar residues" evidence="6">
    <location>
        <begin position="762"/>
        <end position="783"/>
    </location>
</feature>
<dbReference type="SUPFAM" id="SSF57903">
    <property type="entry name" value="FYVE/PHD zinc finger"/>
    <property type="match status" value="1"/>
</dbReference>
<feature type="compositionally biased region" description="Low complexity" evidence="6">
    <location>
        <begin position="1015"/>
        <end position="1024"/>
    </location>
</feature>
<name>A0A176VGY9_MARPO</name>
<protein>
    <recommendedName>
        <fullName evidence="7">Zinc finger PHD-type domain-containing protein</fullName>
    </recommendedName>
</protein>
<feature type="compositionally biased region" description="Basic and acidic residues" evidence="6">
    <location>
        <begin position="1363"/>
        <end position="1374"/>
    </location>
</feature>
<keyword evidence="2" id="KW-0479">Metal-binding</keyword>
<reference evidence="8" key="2">
    <citation type="journal article" date="2019" name="Curr. Biol.">
        <title>Chromatin organization in early land plants reveals an ancestral association between H3K27me3, transposons, and constitutive heterochromatin.</title>
        <authorList>
            <person name="Montgomery S.A."/>
            <person name="Tanizawa Y."/>
            <person name="Galik B."/>
            <person name="Wang N."/>
            <person name="Ito T."/>
            <person name="Mochizuki T."/>
            <person name="Akimcheva S."/>
            <person name="Bowman J."/>
            <person name="Cognat V."/>
            <person name="Drouard L."/>
            <person name="Ekker H."/>
            <person name="Houng S."/>
            <person name="Kohchi T."/>
            <person name="Lin S."/>
            <person name="Liu L.D."/>
            <person name="Nakamura Y."/>
            <person name="Valeeva L.R."/>
            <person name="Shakirov E.V."/>
            <person name="Shippen D.E."/>
            <person name="Wei W."/>
            <person name="Yagura M."/>
            <person name="Yamaoka S."/>
            <person name="Yamato K.T."/>
            <person name="Liu C."/>
            <person name="Berger F."/>
        </authorList>
    </citation>
    <scope>NUCLEOTIDE SEQUENCE [LARGE SCALE GENOMIC DNA]</scope>
    <source>
        <strain evidence="8">Tak-1</strain>
    </source>
</reference>
<dbReference type="GO" id="GO:0008270">
    <property type="term" value="F:zinc ion binding"/>
    <property type="evidence" value="ECO:0007669"/>
    <property type="project" value="UniProtKB-KW"/>
</dbReference>
<evidence type="ECO:0000313" key="11">
    <source>
        <dbReference type="Proteomes" id="UP001162541"/>
    </source>
</evidence>
<feature type="compositionally biased region" description="Basic residues" evidence="6">
    <location>
        <begin position="1342"/>
        <end position="1351"/>
    </location>
</feature>
<feature type="region of interest" description="Disordered" evidence="6">
    <location>
        <begin position="1038"/>
        <end position="1144"/>
    </location>
</feature>
<organism evidence="9 10">
    <name type="scientific">Marchantia polymorpha subsp. ruderalis</name>
    <dbReference type="NCBI Taxonomy" id="1480154"/>
    <lineage>
        <taxon>Eukaryota</taxon>
        <taxon>Viridiplantae</taxon>
        <taxon>Streptophyta</taxon>
        <taxon>Embryophyta</taxon>
        <taxon>Marchantiophyta</taxon>
        <taxon>Marchantiopsida</taxon>
        <taxon>Marchantiidae</taxon>
        <taxon>Marchantiales</taxon>
        <taxon>Marchantiaceae</taxon>
        <taxon>Marchantia</taxon>
    </lineage>
</organism>
<dbReference type="PANTHER" id="PTHR14571">
    <property type="entry name" value="HISTONE-LYSINE N-METHYLTRANSFERASE SET-26-RELATED"/>
    <property type="match status" value="1"/>
</dbReference>
<dbReference type="Gene3D" id="3.30.40.10">
    <property type="entry name" value="Zinc/RING finger domain, C3HC4 (zinc finger)"/>
    <property type="match status" value="1"/>
</dbReference>
<accession>A0A176VGY9</accession>
<feature type="compositionally biased region" description="Polar residues" evidence="6">
    <location>
        <begin position="848"/>
        <end position="857"/>
    </location>
</feature>
<evidence type="ECO:0000313" key="10">
    <source>
        <dbReference type="Proteomes" id="UP000077202"/>
    </source>
</evidence>
<evidence type="ECO:0000256" key="4">
    <source>
        <dbReference type="ARBA" id="ARBA00022833"/>
    </source>
</evidence>
<feature type="region of interest" description="Disordered" evidence="6">
    <location>
        <begin position="660"/>
        <end position="739"/>
    </location>
</feature>
<dbReference type="Pfam" id="PF24659">
    <property type="entry name" value="DUF7648"/>
    <property type="match status" value="1"/>
</dbReference>
<dbReference type="PROSITE" id="PS01359">
    <property type="entry name" value="ZF_PHD_1"/>
    <property type="match status" value="1"/>
</dbReference>
<feature type="region of interest" description="Disordered" evidence="6">
    <location>
        <begin position="436"/>
        <end position="490"/>
    </location>
</feature>
<evidence type="ECO:0000256" key="2">
    <source>
        <dbReference type="ARBA" id="ARBA00022723"/>
    </source>
</evidence>
<reference evidence="9 10" key="1">
    <citation type="submission" date="2016-03" db="EMBL/GenBank/DDBJ databases">
        <title>Mechanisms controlling the formation of the plant cell surface in tip-growing cells are functionally conserved among land plants.</title>
        <authorList>
            <person name="Honkanen S."/>
            <person name="Jones V.A."/>
            <person name="Morieri G."/>
            <person name="Champion C."/>
            <person name="Hetherington A.J."/>
            <person name="Kelly S."/>
            <person name="Saint-Marcoux D."/>
            <person name="Proust H."/>
            <person name="Prescott H."/>
            <person name="Dolan L."/>
        </authorList>
    </citation>
    <scope>NUCLEOTIDE SEQUENCE [LARGE SCALE GENOMIC DNA]</scope>
    <source>
        <strain evidence="10">cv. Tak-1 and cv. Tak-2</strain>
        <tissue evidence="9">Whole gametophyte</tissue>
    </source>
</reference>
<feature type="compositionally biased region" description="Polar residues" evidence="6">
    <location>
        <begin position="989"/>
        <end position="1002"/>
    </location>
</feature>
<sequence>MGNRGHNDSSSESDDWEDESWIVDCPCGVSHDDGEEMVECDECGVWVHTACCRVPKLLPSYVCDKCKHKKKQKEEESEVAQLLADLPSKPVSFEEKGVPRPELFTPFRLPCNLPTEAKAHVTGIPGGDPSFFVGARKVFGRQLWTYSGYVPKRFNVDYDHLINPRESTAELLREMPEFVPPPYVVNQTMKRKIMNRLQAKLGVGISQGDGDEPHNALTNNEQTVVPGREDAKEGTVPDDEPCVQDVTPGGKQVKNNHVRKLEGKHNKYRHKPKLKDEKPQSQAKRAREDGLTKEATSKKRSRVSGDAVKSEENQEVFLKSEDAPPAPVIPPTSPKNPKAMKKLAVQEFMDGVVRICSRCENCDIPVGTRSVWNFGSSTDHETKWTCQKCGRVVGVSTPTGFATDSVLPKQEPESVVENAVACSDVEIVDRKSIDKNEAAVKTPRSRDESKQRHVTGECSPNHLPHPKVSDDKDSDTKAADSGVQQPPRKFAKEEICEVTCDKEPSAIILESPGKRLYRPGQEAEAGEILEVLDSSEQRALKRQSVHAESGEILACKSGTDSKFLPSADDFNSDTQGEKKTTKSLTTPLVTETRGQGSARTSGCLPASVREKFILQQQRAVLSPSLPGQTGVNSAQKVVSPLSAGVTSGSGFPKVSHSEEIGTLQAHTHDSPTQASKELEGAYKSQEGSHDVSLLSQSSAPAHRFETESTQRLKGQPAEIKEQIRSEGPSPGVVSHTPVLGASSITDAPEQKVSLPICQQARQSNGVGTYSRKSSAQTGASAIHSSEKASVNVRVPISTKTDSKALAGQMKSPLSSGTSSSPTSPLVTTPSSKLQPHSNKAPGSPPPQKSFSGGNTLKSSSIHGGSKVSSSGTSGSKQVASLTTSKSVPTPSPSPLSSKAVNTAKASSRSSSLPVSKSSDVGSKSSTLTSRGGNHGGTSSGALNKESGKNSSHSKSSVVGKVVSPTISKPPSSSKHGNVVVKTQSKHSGSKATLQPSKPSGHTKSSVPPSVPKRSPPTALSSPATATTTLKDEELALLLHQELNSSPRVPRVPRVRQAGASLQLTSASQASVSSTKGNTGAASSAGGSHKLPVEHHLALRRRNREDRLSSKDGERNIGRSPVDDSVKGEGKKADDGKIDDGRSTSEAMAVNISLPDVKDSSGGLGSQYVPEGSARHHLFGRSSLSIIVPGAEDILDGDKKSPATLPGLIEEVLNSKGQQISYEDVCEAILPHWPKLRKSNGERYAYLSHRQAVLESLRSRPAWAHLVERPKGLQTYIARKRRRNESRTLSDSESDPAPNGTEHQAYEGVSTGKSLKRSRVAEGEKVDGGCSSGQKYAADVSKGKRRVRRRRRLAMDDGTDGEDEPKTKPDKDSGVAKETTAKGVSQEEEPDSISSPSSEEAVSNYSEEDEEMVVHRGMRNRRPRGDESTCSEDDMD</sequence>
<proteinExistence type="predicted"/>
<comment type="subcellular location">
    <subcellularLocation>
        <location evidence="1">Nucleus</location>
    </subcellularLocation>
</comment>
<evidence type="ECO:0000256" key="6">
    <source>
        <dbReference type="SAM" id="MobiDB-lite"/>
    </source>
</evidence>
<feature type="compositionally biased region" description="Low complexity" evidence="6">
    <location>
        <begin position="858"/>
        <end position="898"/>
    </location>
</feature>
<dbReference type="EMBL" id="AP019872">
    <property type="protein sequence ID" value="BBN16408.1"/>
    <property type="molecule type" value="Genomic_DNA"/>
</dbReference>
<evidence type="ECO:0000256" key="1">
    <source>
        <dbReference type="ARBA" id="ARBA00004123"/>
    </source>
</evidence>
<dbReference type="InterPro" id="IPR001965">
    <property type="entry name" value="Znf_PHD"/>
</dbReference>
<feature type="region of interest" description="Disordered" evidence="6">
    <location>
        <begin position="1276"/>
        <end position="1435"/>
    </location>
</feature>
<feature type="region of interest" description="Disordered" evidence="6">
    <location>
        <begin position="204"/>
        <end position="317"/>
    </location>
</feature>
<keyword evidence="10" id="KW-1185">Reference proteome</keyword>
<dbReference type="Proteomes" id="UP000077202">
    <property type="component" value="Unassembled WGS sequence"/>
</dbReference>
<dbReference type="Proteomes" id="UP001162541">
    <property type="component" value="Chromosome 7"/>
</dbReference>
<dbReference type="EMBL" id="LVLJ01003949">
    <property type="protein sequence ID" value="OAE19046.1"/>
    <property type="molecule type" value="Genomic_DNA"/>
</dbReference>
<feature type="domain" description="Zinc finger PHD-type" evidence="7">
    <location>
        <begin position="26"/>
        <end position="67"/>
    </location>
</feature>
<evidence type="ECO:0000313" key="9">
    <source>
        <dbReference type="EMBL" id="OAE19046.1"/>
    </source>
</evidence>
<feature type="compositionally biased region" description="Basic and acidic residues" evidence="6">
    <location>
        <begin position="308"/>
        <end position="317"/>
    </location>
</feature>
<dbReference type="InterPro" id="IPR019786">
    <property type="entry name" value="Zinc_finger_PHD-type_CS"/>
</dbReference>
<evidence type="ECO:0000256" key="3">
    <source>
        <dbReference type="ARBA" id="ARBA00022771"/>
    </source>
</evidence>
<dbReference type="PANTHER" id="PTHR14571:SF9">
    <property type="entry name" value="HISTONE-LYSINE N-METHYLTRANSFERASE SET-26-RELATED"/>
    <property type="match status" value="1"/>
</dbReference>
<dbReference type="InterPro" id="IPR013083">
    <property type="entry name" value="Znf_RING/FYVE/PHD"/>
</dbReference>
<dbReference type="InterPro" id="IPR011011">
    <property type="entry name" value="Znf_FYVE_PHD"/>
</dbReference>
<feature type="region of interest" description="Disordered" evidence="6">
    <location>
        <begin position="762"/>
        <end position="1024"/>
    </location>
</feature>
<dbReference type="InterPro" id="IPR056065">
    <property type="entry name" value="DUF7648"/>
</dbReference>
<feature type="region of interest" description="Disordered" evidence="6">
    <location>
        <begin position="564"/>
        <end position="602"/>
    </location>
</feature>
<evidence type="ECO:0000259" key="7">
    <source>
        <dbReference type="SMART" id="SM00249"/>
    </source>
</evidence>
<feature type="compositionally biased region" description="Basic and acidic residues" evidence="6">
    <location>
        <begin position="274"/>
        <end position="297"/>
    </location>
</feature>
<feature type="compositionally biased region" description="Low complexity" evidence="6">
    <location>
        <begin position="1060"/>
        <end position="1087"/>
    </location>
</feature>
<reference evidence="11" key="3">
    <citation type="journal article" date="2020" name="Curr. Biol.">
        <title>Chromatin organization in early land plants reveals an ancestral association between H3K27me3, transposons, and constitutive heterochromatin.</title>
        <authorList>
            <person name="Montgomery S.A."/>
            <person name="Tanizawa Y."/>
            <person name="Galik B."/>
            <person name="Wang N."/>
            <person name="Ito T."/>
            <person name="Mochizuki T."/>
            <person name="Akimcheva S."/>
            <person name="Bowman J.L."/>
            <person name="Cognat V."/>
            <person name="Marechal-Drouard L."/>
            <person name="Ekker H."/>
            <person name="Hong S.F."/>
            <person name="Kohchi T."/>
            <person name="Lin S.S."/>
            <person name="Liu L.D."/>
            <person name="Nakamura Y."/>
            <person name="Valeeva L.R."/>
            <person name="Shakirov E.V."/>
            <person name="Shippen D.E."/>
            <person name="Wei W.L."/>
            <person name="Yagura M."/>
            <person name="Yamaoka S."/>
            <person name="Yamato K.T."/>
            <person name="Liu C."/>
            <person name="Berger F."/>
        </authorList>
    </citation>
    <scope>NUCLEOTIDE SEQUENCE [LARGE SCALE GENOMIC DNA]</scope>
    <source>
        <strain evidence="11">Tak-1</strain>
    </source>
</reference>
<feature type="compositionally biased region" description="Low complexity" evidence="6">
    <location>
        <begin position="811"/>
        <end position="831"/>
    </location>
</feature>
<keyword evidence="4" id="KW-0862">Zinc</keyword>
<keyword evidence="5" id="KW-0539">Nucleus</keyword>
<feature type="compositionally biased region" description="Low complexity" evidence="6">
    <location>
        <begin position="948"/>
        <end position="974"/>
    </location>
</feature>
<gene>
    <name evidence="9" type="ORF">AXG93_2839s1420</name>
    <name evidence="8" type="ORF">Mp_7g06020</name>
</gene>
<feature type="compositionally biased region" description="Low complexity" evidence="6">
    <location>
        <begin position="906"/>
        <end position="929"/>
    </location>
</feature>
<evidence type="ECO:0000256" key="5">
    <source>
        <dbReference type="ARBA" id="ARBA00023242"/>
    </source>
</evidence>
<feature type="compositionally biased region" description="Low complexity" evidence="6">
    <location>
        <begin position="1391"/>
        <end position="1404"/>
    </location>
</feature>
<feature type="compositionally biased region" description="Basic and acidic residues" evidence="6">
    <location>
        <begin position="1090"/>
        <end position="1142"/>
    </location>
</feature>
<dbReference type="SMART" id="SM00249">
    <property type="entry name" value="PHD"/>
    <property type="match status" value="1"/>
</dbReference>
<feature type="compositionally biased region" description="Basic and acidic residues" evidence="6">
    <location>
        <begin position="436"/>
        <end position="455"/>
    </location>
</feature>
<dbReference type="GO" id="GO:0005634">
    <property type="term" value="C:nucleus"/>
    <property type="evidence" value="ECO:0007669"/>
    <property type="project" value="UniProtKB-SubCell"/>
</dbReference>
<feature type="compositionally biased region" description="Polar residues" evidence="6">
    <location>
        <begin position="582"/>
        <end position="600"/>
    </location>
</feature>
<keyword evidence="3" id="KW-0863">Zinc-finger</keyword>